<organism evidence="1 2">
    <name type="scientific">Microbispora hainanensis</name>
    <dbReference type="NCBI Taxonomy" id="568844"/>
    <lineage>
        <taxon>Bacteria</taxon>
        <taxon>Bacillati</taxon>
        <taxon>Actinomycetota</taxon>
        <taxon>Actinomycetes</taxon>
        <taxon>Streptosporangiales</taxon>
        <taxon>Streptosporangiaceae</taxon>
        <taxon>Microbispora</taxon>
    </lineage>
</organism>
<proteinExistence type="predicted"/>
<evidence type="ECO:0000313" key="2">
    <source>
        <dbReference type="Proteomes" id="UP001432011"/>
    </source>
</evidence>
<accession>A0ABZ1SP52</accession>
<evidence type="ECO:0000313" key="1">
    <source>
        <dbReference type="EMBL" id="WUP74244.1"/>
    </source>
</evidence>
<name>A0ABZ1SP52_9ACTN</name>
<keyword evidence="2" id="KW-1185">Reference proteome</keyword>
<dbReference type="Proteomes" id="UP001432011">
    <property type="component" value="Chromosome"/>
</dbReference>
<gene>
    <name evidence="1" type="ORF">OG913_33525</name>
</gene>
<dbReference type="EMBL" id="CP108085">
    <property type="protein sequence ID" value="WUP74244.1"/>
    <property type="molecule type" value="Genomic_DNA"/>
</dbReference>
<reference evidence="1" key="1">
    <citation type="submission" date="2022-10" db="EMBL/GenBank/DDBJ databases">
        <title>The complete genomes of actinobacterial strains from the NBC collection.</title>
        <authorList>
            <person name="Joergensen T.S."/>
            <person name="Alvarez Arevalo M."/>
            <person name="Sterndorff E.B."/>
            <person name="Faurdal D."/>
            <person name="Vuksanovic O."/>
            <person name="Mourched A.-S."/>
            <person name="Charusanti P."/>
            <person name="Shaw S."/>
            <person name="Blin K."/>
            <person name="Weber T."/>
        </authorList>
    </citation>
    <scope>NUCLEOTIDE SEQUENCE</scope>
    <source>
        <strain evidence="1">NBC_00254</strain>
    </source>
</reference>
<protein>
    <submittedName>
        <fullName evidence="1">Uncharacterized protein</fullName>
    </submittedName>
</protein>
<sequence length="44" mass="4690">MLHAAWQPFMMGRCAARSTITACAFMPVSSSPFAAPTRSMAAAR</sequence>